<keyword evidence="1 2" id="KW-0238">DNA-binding</keyword>
<evidence type="ECO:0000256" key="3">
    <source>
        <dbReference type="SAM" id="MobiDB-lite"/>
    </source>
</evidence>
<dbReference type="SUPFAM" id="SSF46894">
    <property type="entry name" value="C-terminal effector domain of the bipartite response regulators"/>
    <property type="match status" value="1"/>
</dbReference>
<evidence type="ECO:0000256" key="2">
    <source>
        <dbReference type="PROSITE-ProRule" id="PRU01091"/>
    </source>
</evidence>
<protein>
    <recommendedName>
        <fullName evidence="4">OmpR/PhoB-type domain-containing protein</fullName>
    </recommendedName>
</protein>
<dbReference type="PANTHER" id="PTHR47691:SF3">
    <property type="entry name" value="HTH-TYPE TRANSCRIPTIONAL REGULATOR RV0890C-RELATED"/>
    <property type="match status" value="1"/>
</dbReference>
<dbReference type="Proteomes" id="UP000467428">
    <property type="component" value="Chromosome"/>
</dbReference>
<sequence length="183" mass="20749">MTVHLPLPANPSAIESAVWHFGEFVLDLPRYELRRDGVSVRVEPQVFDVLTHLVRHRHRVVTKNELFDTVWGGRFVGEAALTSRIKAVRRALGDDGESQHYIRTVRGRGYQFVGVLAEPEVDPAGRTVDADTRGPEVVLHLGDAVARLHRTSPHRLRRPHGHGRARYRVAPSTRRREFNGPPR</sequence>
<proteinExistence type="predicted"/>
<feature type="compositionally biased region" description="Basic and acidic residues" evidence="3">
    <location>
        <begin position="174"/>
        <end position="183"/>
    </location>
</feature>
<dbReference type="EMBL" id="AP022593">
    <property type="protein sequence ID" value="BBY47185.1"/>
    <property type="molecule type" value="Genomic_DNA"/>
</dbReference>
<feature type="domain" description="OmpR/PhoB-type" evidence="4">
    <location>
        <begin position="16"/>
        <end position="114"/>
    </location>
</feature>
<dbReference type="GO" id="GO:0003677">
    <property type="term" value="F:DNA binding"/>
    <property type="evidence" value="ECO:0007669"/>
    <property type="project" value="UniProtKB-UniRule"/>
</dbReference>
<feature type="region of interest" description="Disordered" evidence="3">
    <location>
        <begin position="151"/>
        <end position="183"/>
    </location>
</feature>
<reference evidence="5 6" key="1">
    <citation type="journal article" date="2019" name="Emerg. Microbes Infect.">
        <title>Comprehensive subspecies identification of 175 nontuberculous mycobacteria species based on 7547 genomic profiles.</title>
        <authorList>
            <person name="Matsumoto Y."/>
            <person name="Kinjo T."/>
            <person name="Motooka D."/>
            <person name="Nabeya D."/>
            <person name="Jung N."/>
            <person name="Uechi K."/>
            <person name="Horii T."/>
            <person name="Iida T."/>
            <person name="Fujita J."/>
            <person name="Nakamura S."/>
        </authorList>
    </citation>
    <scope>NUCLEOTIDE SEQUENCE [LARGE SCALE GENOMIC DNA]</scope>
    <source>
        <strain evidence="5 6">JCM 18538</strain>
    </source>
</reference>
<dbReference type="GO" id="GO:0006355">
    <property type="term" value="P:regulation of DNA-templated transcription"/>
    <property type="evidence" value="ECO:0007669"/>
    <property type="project" value="InterPro"/>
</dbReference>
<feature type="DNA-binding region" description="OmpR/PhoB-type" evidence="2">
    <location>
        <begin position="16"/>
        <end position="114"/>
    </location>
</feature>
<dbReference type="AlphaFoldDB" id="A0A7I7RTW5"/>
<organism evidence="5 6">
    <name type="scientific">Mycolicibacterium arabiense</name>
    <dbReference type="NCBI Taxonomy" id="1286181"/>
    <lineage>
        <taxon>Bacteria</taxon>
        <taxon>Bacillati</taxon>
        <taxon>Actinomycetota</taxon>
        <taxon>Actinomycetes</taxon>
        <taxon>Mycobacteriales</taxon>
        <taxon>Mycobacteriaceae</taxon>
        <taxon>Mycolicibacterium</taxon>
    </lineage>
</organism>
<gene>
    <name evidence="5" type="ORF">MARA_06530</name>
</gene>
<geneLocation type="plasmid" evidence="6">
    <name>pjcm18538 dna</name>
</geneLocation>
<evidence type="ECO:0000313" key="6">
    <source>
        <dbReference type="Proteomes" id="UP000467428"/>
    </source>
</evidence>
<dbReference type="Gene3D" id="1.10.10.10">
    <property type="entry name" value="Winged helix-like DNA-binding domain superfamily/Winged helix DNA-binding domain"/>
    <property type="match status" value="1"/>
</dbReference>
<dbReference type="InterPro" id="IPR016032">
    <property type="entry name" value="Sig_transdc_resp-reg_C-effctor"/>
</dbReference>
<dbReference type="KEGG" id="marz:MARA_06530"/>
<feature type="compositionally biased region" description="Basic residues" evidence="3">
    <location>
        <begin position="151"/>
        <end position="167"/>
    </location>
</feature>
<dbReference type="InterPro" id="IPR001867">
    <property type="entry name" value="OmpR/PhoB-type_DNA-bd"/>
</dbReference>
<evidence type="ECO:0000256" key="1">
    <source>
        <dbReference type="ARBA" id="ARBA00023125"/>
    </source>
</evidence>
<accession>A0A7I7RTW5</accession>
<evidence type="ECO:0000259" key="4">
    <source>
        <dbReference type="PROSITE" id="PS51755"/>
    </source>
</evidence>
<dbReference type="PROSITE" id="PS51755">
    <property type="entry name" value="OMPR_PHOB"/>
    <property type="match status" value="1"/>
</dbReference>
<dbReference type="InterPro" id="IPR036388">
    <property type="entry name" value="WH-like_DNA-bd_sf"/>
</dbReference>
<name>A0A7I7RTW5_9MYCO</name>
<dbReference type="CDD" id="cd00383">
    <property type="entry name" value="trans_reg_C"/>
    <property type="match status" value="1"/>
</dbReference>
<evidence type="ECO:0000313" key="5">
    <source>
        <dbReference type="EMBL" id="BBY47185.1"/>
    </source>
</evidence>
<keyword evidence="6" id="KW-1185">Reference proteome</keyword>
<dbReference type="PANTHER" id="PTHR47691">
    <property type="entry name" value="REGULATOR-RELATED"/>
    <property type="match status" value="1"/>
</dbReference>
<dbReference type="GO" id="GO:0000160">
    <property type="term" value="P:phosphorelay signal transduction system"/>
    <property type="evidence" value="ECO:0007669"/>
    <property type="project" value="InterPro"/>
</dbReference>
<dbReference type="Pfam" id="PF00486">
    <property type="entry name" value="Trans_reg_C"/>
    <property type="match status" value="1"/>
</dbReference>
<dbReference type="SMART" id="SM00862">
    <property type="entry name" value="Trans_reg_C"/>
    <property type="match status" value="1"/>
</dbReference>